<comment type="caution">
    <text evidence="1">The sequence shown here is derived from an EMBL/GenBank/DDBJ whole genome shotgun (WGS) entry which is preliminary data.</text>
</comment>
<protein>
    <submittedName>
        <fullName evidence="1">Uncharacterized protein</fullName>
    </submittedName>
</protein>
<dbReference type="STRING" id="1297569.MESS2_730171"/>
<dbReference type="AlphaFoldDB" id="M5EWB6"/>
<dbReference type="Proteomes" id="UP000012062">
    <property type="component" value="Unassembled WGS sequence"/>
</dbReference>
<evidence type="ECO:0000313" key="2">
    <source>
        <dbReference type="Proteomes" id="UP000012062"/>
    </source>
</evidence>
<reference evidence="1 2" key="1">
    <citation type="submission" date="2013-02" db="EMBL/GenBank/DDBJ databases">
        <authorList>
            <person name="Genoscope - CEA"/>
        </authorList>
    </citation>
    <scope>NUCLEOTIDE SEQUENCE [LARGE SCALE GENOMIC DNA]</scope>
    <source>
        <strain evidence="1 2">STM 2683</strain>
    </source>
</reference>
<name>M5EWB6_9HYPH</name>
<organism evidence="1 2">
    <name type="scientific">Mesorhizobium metallidurans STM 2683</name>
    <dbReference type="NCBI Taxonomy" id="1297569"/>
    <lineage>
        <taxon>Bacteria</taxon>
        <taxon>Pseudomonadati</taxon>
        <taxon>Pseudomonadota</taxon>
        <taxon>Alphaproteobacteria</taxon>
        <taxon>Hyphomicrobiales</taxon>
        <taxon>Phyllobacteriaceae</taxon>
        <taxon>Mesorhizobium</taxon>
    </lineage>
</organism>
<dbReference type="EMBL" id="CAUM01000143">
    <property type="protein sequence ID" value="CCV08275.1"/>
    <property type="molecule type" value="Genomic_DNA"/>
</dbReference>
<keyword evidence="2" id="KW-1185">Reference proteome</keyword>
<sequence>MVASSVQRIPPESIDPRLKNFHWLDLTMGIFEAYDKDATVAGETPARLAICLPVKRWRRSATMRSVTAWPVAFGLRLGRDERSAMPARPSALVALDPPLHDLRRHRVLQRRLGLGKPAFYNRKRHLLSTQRREAGILVDVRSDPPVSAEAW</sequence>
<evidence type="ECO:0000313" key="1">
    <source>
        <dbReference type="EMBL" id="CCV08275.1"/>
    </source>
</evidence>
<proteinExistence type="predicted"/>
<accession>M5EWB6</accession>
<gene>
    <name evidence="1" type="ORF">MESS2_730171</name>
</gene>